<dbReference type="Pfam" id="PF07727">
    <property type="entry name" value="RVT_2"/>
    <property type="match status" value="1"/>
</dbReference>
<dbReference type="CDD" id="cd09272">
    <property type="entry name" value="RNase_HI_RT_Ty1"/>
    <property type="match status" value="1"/>
</dbReference>
<evidence type="ECO:0000313" key="2">
    <source>
        <dbReference type="EMBL" id="OAE23042.1"/>
    </source>
</evidence>
<evidence type="ECO:0000259" key="1">
    <source>
        <dbReference type="Pfam" id="PF07727"/>
    </source>
</evidence>
<dbReference type="PANTHER" id="PTHR11439:SF467">
    <property type="entry name" value="INTEGRASE CATALYTIC DOMAIN-CONTAINING PROTEIN"/>
    <property type="match status" value="1"/>
</dbReference>
<comment type="caution">
    <text evidence="2">The sequence shown here is derived from an EMBL/GenBank/DDBJ whole genome shotgun (WGS) entry which is preliminary data.</text>
</comment>
<organism evidence="2 3">
    <name type="scientific">Marchantia polymorpha subsp. ruderalis</name>
    <dbReference type="NCBI Taxonomy" id="1480154"/>
    <lineage>
        <taxon>Eukaryota</taxon>
        <taxon>Viridiplantae</taxon>
        <taxon>Streptophyta</taxon>
        <taxon>Embryophyta</taxon>
        <taxon>Marchantiophyta</taxon>
        <taxon>Marchantiopsida</taxon>
        <taxon>Marchantiidae</taxon>
        <taxon>Marchantiales</taxon>
        <taxon>Marchantiaceae</taxon>
        <taxon>Marchantia</taxon>
    </lineage>
</organism>
<proteinExistence type="predicted"/>
<protein>
    <recommendedName>
        <fullName evidence="1">Reverse transcriptase Ty1/copia-type domain-containing protein</fullName>
    </recommendedName>
</protein>
<dbReference type="PANTHER" id="PTHR11439">
    <property type="entry name" value="GAG-POL-RELATED RETROTRANSPOSON"/>
    <property type="match status" value="1"/>
</dbReference>
<keyword evidence="3" id="KW-1185">Reference proteome</keyword>
<name>A0A176VRT4_MARPO</name>
<dbReference type="SUPFAM" id="SSF56672">
    <property type="entry name" value="DNA/RNA polymerases"/>
    <property type="match status" value="1"/>
</dbReference>
<gene>
    <name evidence="2" type="ORF">AXG93_3571s1050</name>
</gene>
<dbReference type="AlphaFoldDB" id="A0A176VRT4"/>
<feature type="domain" description="Reverse transcriptase Ty1/copia-type" evidence="1">
    <location>
        <begin position="2"/>
        <end position="146"/>
    </location>
</feature>
<dbReference type="Proteomes" id="UP000077202">
    <property type="component" value="Unassembled WGS sequence"/>
</dbReference>
<dbReference type="InterPro" id="IPR013103">
    <property type="entry name" value="RVT_2"/>
</dbReference>
<dbReference type="InterPro" id="IPR043502">
    <property type="entry name" value="DNA/RNA_pol_sf"/>
</dbReference>
<accession>A0A176VRT4</accession>
<reference evidence="2" key="1">
    <citation type="submission" date="2016-03" db="EMBL/GenBank/DDBJ databases">
        <title>Mechanisms controlling the formation of the plant cell surface in tip-growing cells are functionally conserved among land plants.</title>
        <authorList>
            <person name="Honkanen S."/>
            <person name="Jones V.A."/>
            <person name="Morieri G."/>
            <person name="Champion C."/>
            <person name="Hetherington A.J."/>
            <person name="Kelly S."/>
            <person name="Saint-Marcoux D."/>
            <person name="Proust H."/>
            <person name="Prescott H."/>
            <person name="Dolan L."/>
        </authorList>
    </citation>
    <scope>NUCLEOTIDE SEQUENCE [LARGE SCALE GENOMIC DNA]</scope>
    <source>
        <tissue evidence="2">Whole gametophyte</tissue>
    </source>
</reference>
<sequence>MAQLEGFVNVGDEDKVGLLRKSLYGLKQSPKQWYLRFDEFMVRNGFSQSNFDSCVYVKWVDGSGIFLLLYVDDMLIALKNKNEIHIVKRILESVFEMKDMGTAKKILGMEITRDRRRGELFVSQGGYLRKGVVKFGMSESKVVQTSLAAHFKLFVSMSPKTEEGRASMKRIPYASAVGVSCAITTGSCTGSSTTEAEDIATTEVVKESRWLKGLIHELGIVQNEVELFCDNQSAIHLTKNEMFLERTKHIDVKLHFIRDVVAEGSVVVEKMHTDENPADMATKAVTGIKFRHCCDLINVAKLSN</sequence>
<evidence type="ECO:0000313" key="3">
    <source>
        <dbReference type="Proteomes" id="UP000077202"/>
    </source>
</evidence>
<dbReference type="EMBL" id="LVLJ01002955">
    <property type="protein sequence ID" value="OAE23042.1"/>
    <property type="molecule type" value="Genomic_DNA"/>
</dbReference>